<name>A0AAV4ANG3_9GAST</name>
<comment type="caution">
    <text evidence="2">The sequence shown here is derived from an EMBL/GenBank/DDBJ whole genome shotgun (WGS) entry which is preliminary data.</text>
</comment>
<proteinExistence type="predicted"/>
<protein>
    <submittedName>
        <fullName evidence="2">Uncharacterized protein</fullName>
    </submittedName>
</protein>
<sequence length="86" mass="9255">MTSVAGLNSKHDMIPAGGMAGCLAVSPHGLVGRFSLRKERGFKRRLKTVGVFDLSELPCPICAQSLLQKSYDSGRGILYVQTNDTT</sequence>
<evidence type="ECO:0000313" key="3">
    <source>
        <dbReference type="Proteomes" id="UP000735302"/>
    </source>
</evidence>
<evidence type="ECO:0000313" key="2">
    <source>
        <dbReference type="EMBL" id="GFO09334.1"/>
    </source>
</evidence>
<feature type="transmembrane region" description="Helical" evidence="1">
    <location>
        <begin position="13"/>
        <end position="36"/>
    </location>
</feature>
<keyword evidence="1" id="KW-0472">Membrane</keyword>
<accession>A0AAV4ANG3</accession>
<keyword evidence="3" id="KW-1185">Reference proteome</keyword>
<dbReference type="AlphaFoldDB" id="A0AAV4ANG3"/>
<gene>
    <name evidence="2" type="ORF">PoB_003583900</name>
</gene>
<keyword evidence="1" id="KW-1133">Transmembrane helix</keyword>
<keyword evidence="1" id="KW-0812">Transmembrane</keyword>
<dbReference type="EMBL" id="BLXT01004061">
    <property type="protein sequence ID" value="GFO09334.1"/>
    <property type="molecule type" value="Genomic_DNA"/>
</dbReference>
<organism evidence="2 3">
    <name type="scientific">Plakobranchus ocellatus</name>
    <dbReference type="NCBI Taxonomy" id="259542"/>
    <lineage>
        <taxon>Eukaryota</taxon>
        <taxon>Metazoa</taxon>
        <taxon>Spiralia</taxon>
        <taxon>Lophotrochozoa</taxon>
        <taxon>Mollusca</taxon>
        <taxon>Gastropoda</taxon>
        <taxon>Heterobranchia</taxon>
        <taxon>Euthyneura</taxon>
        <taxon>Panpulmonata</taxon>
        <taxon>Sacoglossa</taxon>
        <taxon>Placobranchoidea</taxon>
        <taxon>Plakobranchidae</taxon>
        <taxon>Plakobranchus</taxon>
    </lineage>
</organism>
<evidence type="ECO:0000256" key="1">
    <source>
        <dbReference type="SAM" id="Phobius"/>
    </source>
</evidence>
<dbReference type="Proteomes" id="UP000735302">
    <property type="component" value="Unassembled WGS sequence"/>
</dbReference>
<reference evidence="2 3" key="1">
    <citation type="journal article" date="2021" name="Elife">
        <title>Chloroplast acquisition without the gene transfer in kleptoplastic sea slugs, Plakobranchus ocellatus.</title>
        <authorList>
            <person name="Maeda T."/>
            <person name="Takahashi S."/>
            <person name="Yoshida T."/>
            <person name="Shimamura S."/>
            <person name="Takaki Y."/>
            <person name="Nagai Y."/>
            <person name="Toyoda A."/>
            <person name="Suzuki Y."/>
            <person name="Arimoto A."/>
            <person name="Ishii H."/>
            <person name="Satoh N."/>
            <person name="Nishiyama T."/>
            <person name="Hasebe M."/>
            <person name="Maruyama T."/>
            <person name="Minagawa J."/>
            <person name="Obokata J."/>
            <person name="Shigenobu S."/>
        </authorList>
    </citation>
    <scope>NUCLEOTIDE SEQUENCE [LARGE SCALE GENOMIC DNA]</scope>
</reference>